<keyword evidence="5 6" id="KW-0694">RNA-binding</keyword>
<dbReference type="GO" id="GO:0003735">
    <property type="term" value="F:structural constituent of ribosome"/>
    <property type="evidence" value="ECO:0007669"/>
    <property type="project" value="InterPro"/>
</dbReference>
<dbReference type="HAMAP" id="MF_00382">
    <property type="entry name" value="Ribosomal_bL20"/>
    <property type="match status" value="1"/>
</dbReference>
<accession>A0A2G9YVB9</accession>
<protein>
    <recommendedName>
        <fullName evidence="4 5">Large ribosomal subunit protein bL20</fullName>
    </recommendedName>
</protein>
<dbReference type="EMBL" id="PCRO01000004">
    <property type="protein sequence ID" value="PIP23129.1"/>
    <property type="molecule type" value="Genomic_DNA"/>
</dbReference>
<dbReference type="GO" id="GO:0000027">
    <property type="term" value="P:ribosomal large subunit assembly"/>
    <property type="evidence" value="ECO:0007669"/>
    <property type="project" value="UniProtKB-UniRule"/>
</dbReference>
<evidence type="ECO:0000256" key="5">
    <source>
        <dbReference type="HAMAP-Rule" id="MF_00382"/>
    </source>
</evidence>
<comment type="caution">
    <text evidence="7">The sequence shown here is derived from an EMBL/GenBank/DDBJ whole genome shotgun (WGS) entry which is preliminary data.</text>
</comment>
<dbReference type="Pfam" id="PF00453">
    <property type="entry name" value="Ribosomal_L20"/>
    <property type="match status" value="1"/>
</dbReference>
<evidence type="ECO:0000256" key="6">
    <source>
        <dbReference type="RuleBase" id="RU000560"/>
    </source>
</evidence>
<evidence type="ECO:0000313" key="8">
    <source>
        <dbReference type="Proteomes" id="UP000229976"/>
    </source>
</evidence>
<reference evidence="7 8" key="1">
    <citation type="submission" date="2017-09" db="EMBL/GenBank/DDBJ databases">
        <title>Depth-based differentiation of microbial function through sediment-hosted aquifers and enrichment of novel symbionts in the deep terrestrial subsurface.</title>
        <authorList>
            <person name="Probst A.J."/>
            <person name="Ladd B."/>
            <person name="Jarett J.K."/>
            <person name="Geller-Mcgrath D.E."/>
            <person name="Sieber C.M."/>
            <person name="Emerson J.B."/>
            <person name="Anantharaman K."/>
            <person name="Thomas B.C."/>
            <person name="Malmstrom R."/>
            <person name="Stieglmeier M."/>
            <person name="Klingl A."/>
            <person name="Woyke T."/>
            <person name="Ryan C.M."/>
            <person name="Banfield J.F."/>
        </authorList>
    </citation>
    <scope>NUCLEOTIDE SEQUENCE [LARGE SCALE GENOMIC DNA]</scope>
    <source>
        <strain evidence="7">CG23_combo_of_CG06-09_8_20_14_all_39_17</strain>
    </source>
</reference>
<dbReference type="PRINTS" id="PR00062">
    <property type="entry name" value="RIBOSOMALL20"/>
</dbReference>
<name>A0A2G9YVB9_9BACT</name>
<keyword evidence="2 5" id="KW-0689">Ribosomal protein</keyword>
<evidence type="ECO:0000256" key="1">
    <source>
        <dbReference type="ARBA" id="ARBA00007698"/>
    </source>
</evidence>
<gene>
    <name evidence="5" type="primary">rplT</name>
    <name evidence="7" type="ORF">COX37_00215</name>
</gene>
<comment type="function">
    <text evidence="5 6">Binds directly to 23S ribosomal RNA and is necessary for the in vitro assembly process of the 50S ribosomal subunit. It is not involved in the protein synthesizing functions of that subunit.</text>
</comment>
<dbReference type="GO" id="GO:0019843">
    <property type="term" value="F:rRNA binding"/>
    <property type="evidence" value="ECO:0007669"/>
    <property type="project" value="UniProtKB-UniRule"/>
</dbReference>
<keyword evidence="5 6" id="KW-0699">rRNA-binding</keyword>
<comment type="similarity">
    <text evidence="1 5 6">Belongs to the bacterial ribosomal protein bL20 family.</text>
</comment>
<organism evidence="7 8">
    <name type="scientific">Candidatus Nealsonbacteria bacterium CG23_combo_of_CG06-09_8_20_14_all_39_17</name>
    <dbReference type="NCBI Taxonomy" id="1974722"/>
    <lineage>
        <taxon>Bacteria</taxon>
        <taxon>Candidatus Nealsoniibacteriota</taxon>
    </lineage>
</organism>
<dbReference type="PANTHER" id="PTHR10986">
    <property type="entry name" value="39S RIBOSOMAL PROTEIN L20"/>
    <property type="match status" value="1"/>
</dbReference>
<dbReference type="InterPro" id="IPR035566">
    <property type="entry name" value="Ribosomal_protein_bL20_C"/>
</dbReference>
<evidence type="ECO:0000313" key="7">
    <source>
        <dbReference type="EMBL" id="PIP23129.1"/>
    </source>
</evidence>
<dbReference type="CDD" id="cd07026">
    <property type="entry name" value="Ribosomal_L20"/>
    <property type="match status" value="1"/>
</dbReference>
<dbReference type="NCBIfam" id="TIGR01032">
    <property type="entry name" value="rplT_bact"/>
    <property type="match status" value="1"/>
</dbReference>
<dbReference type="Proteomes" id="UP000229976">
    <property type="component" value="Unassembled WGS sequence"/>
</dbReference>
<dbReference type="InterPro" id="IPR005813">
    <property type="entry name" value="Ribosomal_bL20"/>
</dbReference>
<dbReference type="SUPFAM" id="SSF74731">
    <property type="entry name" value="Ribosomal protein L20"/>
    <property type="match status" value="1"/>
</dbReference>
<sequence>MVRVKRGTTANKRRKGILKYTKGFCWGRKSKFKAAKDAIRHAWGHAFKDRRVKKRTFRRLWQIRINAACREQGIPYNQLIFKLKEKNIIIDRKVLSELTETNPEIFNKIISELK</sequence>
<keyword evidence="3 5" id="KW-0687">Ribonucleoprotein</keyword>
<evidence type="ECO:0000256" key="2">
    <source>
        <dbReference type="ARBA" id="ARBA00022980"/>
    </source>
</evidence>
<dbReference type="Gene3D" id="1.10.1900.20">
    <property type="entry name" value="Ribosomal protein L20"/>
    <property type="match status" value="1"/>
</dbReference>
<proteinExistence type="inferred from homology"/>
<dbReference type="GO" id="GO:0006412">
    <property type="term" value="P:translation"/>
    <property type="evidence" value="ECO:0007669"/>
    <property type="project" value="InterPro"/>
</dbReference>
<evidence type="ECO:0000256" key="3">
    <source>
        <dbReference type="ARBA" id="ARBA00023274"/>
    </source>
</evidence>
<dbReference type="Gene3D" id="6.10.160.10">
    <property type="match status" value="1"/>
</dbReference>
<dbReference type="GO" id="GO:1990904">
    <property type="term" value="C:ribonucleoprotein complex"/>
    <property type="evidence" value="ECO:0007669"/>
    <property type="project" value="UniProtKB-KW"/>
</dbReference>
<evidence type="ECO:0000256" key="4">
    <source>
        <dbReference type="ARBA" id="ARBA00035172"/>
    </source>
</evidence>
<dbReference type="AlphaFoldDB" id="A0A2G9YVB9"/>
<dbReference type="FunFam" id="1.10.1900.20:FF:000001">
    <property type="entry name" value="50S ribosomal protein L20"/>
    <property type="match status" value="1"/>
</dbReference>
<dbReference type="GO" id="GO:0005840">
    <property type="term" value="C:ribosome"/>
    <property type="evidence" value="ECO:0007669"/>
    <property type="project" value="UniProtKB-KW"/>
</dbReference>